<name>A0ABQ1TQH3_9BACT</name>
<dbReference type="PANTHER" id="PTHR36175:SF1">
    <property type="entry name" value="CYANOPHYCINASE"/>
    <property type="match status" value="1"/>
</dbReference>
<comment type="similarity">
    <text evidence="3">Belongs to the peptidase S51 family.</text>
</comment>
<feature type="compositionally biased region" description="Basic and acidic residues" evidence="9">
    <location>
        <begin position="1"/>
        <end position="16"/>
    </location>
</feature>
<keyword evidence="8" id="KW-0720">Serine protease</keyword>
<evidence type="ECO:0000256" key="6">
    <source>
        <dbReference type="ARBA" id="ARBA00022670"/>
    </source>
</evidence>
<dbReference type="Proteomes" id="UP000632273">
    <property type="component" value="Unassembled WGS sequence"/>
</dbReference>
<dbReference type="SUPFAM" id="SSF52317">
    <property type="entry name" value="Class I glutamine amidotransferase-like"/>
    <property type="match status" value="1"/>
</dbReference>
<evidence type="ECO:0000256" key="4">
    <source>
        <dbReference type="ARBA" id="ARBA00013115"/>
    </source>
</evidence>
<dbReference type="EC" id="3.4.15.6" evidence="4"/>
<dbReference type="EMBL" id="BMHT01000001">
    <property type="protein sequence ID" value="GGE99656.1"/>
    <property type="molecule type" value="Genomic_DNA"/>
</dbReference>
<comment type="caution">
    <text evidence="10">The sequence shown here is derived from an EMBL/GenBank/DDBJ whole genome shotgun (WGS) entry which is preliminary data.</text>
</comment>
<dbReference type="PANTHER" id="PTHR36175">
    <property type="entry name" value="CYANOPHYCINASE"/>
    <property type="match status" value="1"/>
</dbReference>
<dbReference type="InterPro" id="IPR005320">
    <property type="entry name" value="Peptidase_S51"/>
</dbReference>
<proteinExistence type="inferred from homology"/>
<dbReference type="InterPro" id="IPR011811">
    <property type="entry name" value="Peptidase_S51_cyanophycinase"/>
</dbReference>
<comment type="function">
    <text evidence="2">Exopeptidase that catalyzes the hydrolytic cleavage of multi-L-arginyl-poly-L-aspartic acid (cyanophycin; a water-insoluble reserve polymer) into aspartate-arginine dipeptides.</text>
</comment>
<dbReference type="InterPro" id="IPR029062">
    <property type="entry name" value="Class_I_gatase-like"/>
</dbReference>
<dbReference type="Gene3D" id="3.40.50.880">
    <property type="match status" value="1"/>
</dbReference>
<reference evidence="11" key="1">
    <citation type="journal article" date="2019" name="Int. J. Syst. Evol. Microbiol.">
        <title>The Global Catalogue of Microorganisms (GCM) 10K type strain sequencing project: providing services to taxonomists for standard genome sequencing and annotation.</title>
        <authorList>
            <consortium name="The Broad Institute Genomics Platform"/>
            <consortium name="The Broad Institute Genome Sequencing Center for Infectious Disease"/>
            <person name="Wu L."/>
            <person name="Ma J."/>
        </authorList>
    </citation>
    <scope>NUCLEOTIDE SEQUENCE [LARGE SCALE GENOMIC DNA]</scope>
    <source>
        <strain evidence="11">CGMCC 1.15197</strain>
    </source>
</reference>
<evidence type="ECO:0000256" key="1">
    <source>
        <dbReference type="ARBA" id="ARBA00001092"/>
    </source>
</evidence>
<protein>
    <recommendedName>
        <fullName evidence="5">Cyanophycinase</fullName>
        <ecNumber evidence="4">3.4.15.6</ecNumber>
    </recommendedName>
</protein>
<evidence type="ECO:0000256" key="3">
    <source>
        <dbReference type="ARBA" id="ARBA00006534"/>
    </source>
</evidence>
<evidence type="ECO:0000313" key="10">
    <source>
        <dbReference type="EMBL" id="GGE99656.1"/>
    </source>
</evidence>
<evidence type="ECO:0000256" key="5">
    <source>
        <dbReference type="ARBA" id="ARBA00015719"/>
    </source>
</evidence>
<keyword evidence="7" id="KW-0378">Hydrolase</keyword>
<keyword evidence="11" id="KW-1185">Reference proteome</keyword>
<gene>
    <name evidence="10" type="primary">cphB</name>
    <name evidence="10" type="ORF">GCM10011383_08130</name>
</gene>
<evidence type="ECO:0000256" key="7">
    <source>
        <dbReference type="ARBA" id="ARBA00022801"/>
    </source>
</evidence>
<organism evidence="10 11">
    <name type="scientific">Hymenobacter cavernae</name>
    <dbReference type="NCBI Taxonomy" id="2044852"/>
    <lineage>
        <taxon>Bacteria</taxon>
        <taxon>Pseudomonadati</taxon>
        <taxon>Bacteroidota</taxon>
        <taxon>Cytophagia</taxon>
        <taxon>Cytophagales</taxon>
        <taxon>Hymenobacteraceae</taxon>
        <taxon>Hymenobacter</taxon>
    </lineage>
</organism>
<dbReference type="NCBIfam" id="TIGR02069">
    <property type="entry name" value="cyanophycinase"/>
    <property type="match status" value="1"/>
</dbReference>
<sequence length="273" mass="30105">MGGHENKGETPERGSNQDKNNSFAPESILRRFCDELVGEQPLIVVIPTASGVPDESAADYHEAFGRLCQGRVETMDIRNRADTLRPEYLELVERAAGFWFTGGDQLRLTGILGGSHILHRLKERYAYERIIVGGTSAGATAMSTPMIYEGTNNAGFRKGEIAITTGLQFLRDVAIDTHFIARGRIVRMAQILATNLSCVGLGLEEDTAVVVHDGRELEVIGSGLVTILETQEDTCTNIYDIAPQTPFFIRDLRVHFLSAGERYMLPTTPELHL</sequence>
<evidence type="ECO:0000256" key="9">
    <source>
        <dbReference type="SAM" id="MobiDB-lite"/>
    </source>
</evidence>
<keyword evidence="6" id="KW-0645">Protease</keyword>
<accession>A0ABQ1TQH3</accession>
<comment type="catalytic activity">
    <reaction evidence="1">
        <text>[L-4-(L-arginin-2-N-yl)aspartate](n) + H2O = [L-4-(L-arginin-2-N-yl)aspartate](n-1) + L-4-(L-arginin-2-N-yl)aspartate</text>
        <dbReference type="Rhea" id="RHEA:12845"/>
        <dbReference type="Rhea" id="RHEA-COMP:13728"/>
        <dbReference type="Rhea" id="RHEA-COMP:13734"/>
        <dbReference type="ChEBI" id="CHEBI:15377"/>
        <dbReference type="ChEBI" id="CHEBI:137986"/>
        <dbReference type="ChEBI" id="CHEBI:137991"/>
        <dbReference type="EC" id="3.4.15.6"/>
    </reaction>
</comment>
<evidence type="ECO:0000256" key="2">
    <source>
        <dbReference type="ARBA" id="ARBA00002039"/>
    </source>
</evidence>
<evidence type="ECO:0000256" key="8">
    <source>
        <dbReference type="ARBA" id="ARBA00022825"/>
    </source>
</evidence>
<dbReference type="CDD" id="cd03145">
    <property type="entry name" value="GAT1_cyanophycinase"/>
    <property type="match status" value="1"/>
</dbReference>
<dbReference type="Pfam" id="PF03575">
    <property type="entry name" value="Peptidase_S51"/>
    <property type="match status" value="1"/>
</dbReference>
<evidence type="ECO:0000313" key="11">
    <source>
        <dbReference type="Proteomes" id="UP000632273"/>
    </source>
</evidence>
<feature type="region of interest" description="Disordered" evidence="9">
    <location>
        <begin position="1"/>
        <end position="22"/>
    </location>
</feature>